<comment type="caution">
    <text evidence="5">The sequence shown here is derived from an EMBL/GenBank/DDBJ whole genome shotgun (WGS) entry which is preliminary data.</text>
</comment>
<evidence type="ECO:0000313" key="5">
    <source>
        <dbReference type="EMBL" id="NYD55033.1"/>
    </source>
</evidence>
<dbReference type="PANTHER" id="PTHR30373:SF2">
    <property type="entry name" value="UPF0603 PROTEIN YGCG"/>
    <property type="match status" value="1"/>
</dbReference>
<dbReference type="PANTHER" id="PTHR30373">
    <property type="entry name" value="UPF0603 PROTEIN YGCG"/>
    <property type="match status" value="1"/>
</dbReference>
<feature type="region of interest" description="Disordered" evidence="2">
    <location>
        <begin position="632"/>
        <end position="669"/>
    </location>
</feature>
<gene>
    <name evidence="5" type="ORF">BKA02_002088</name>
</gene>
<evidence type="ECO:0000256" key="1">
    <source>
        <dbReference type="SAM" id="Coils"/>
    </source>
</evidence>
<dbReference type="Gene3D" id="3.10.310.50">
    <property type="match status" value="1"/>
</dbReference>
<feature type="domain" description="TPM" evidence="4">
    <location>
        <begin position="38"/>
        <end position="153"/>
    </location>
</feature>
<protein>
    <recommendedName>
        <fullName evidence="4">TPM domain-containing protein</fullName>
    </recommendedName>
</protein>
<reference evidence="5 6" key="1">
    <citation type="submission" date="2020-07" db="EMBL/GenBank/DDBJ databases">
        <title>Sequencing the genomes of 1000 actinobacteria strains.</title>
        <authorList>
            <person name="Klenk H.-P."/>
        </authorList>
    </citation>
    <scope>NUCLEOTIDE SEQUENCE [LARGE SCALE GENOMIC DNA]</scope>
    <source>
        <strain evidence="5 6">DSM 22185</strain>
    </source>
</reference>
<keyword evidence="3" id="KW-0472">Membrane</keyword>
<dbReference type="RefSeq" id="WP_246286016.1">
    <property type="nucleotide sequence ID" value="NZ_BAABLC010000002.1"/>
</dbReference>
<accession>A0A7Y9EW33</accession>
<name>A0A7Y9EW33_9MICO</name>
<evidence type="ECO:0000256" key="2">
    <source>
        <dbReference type="SAM" id="MobiDB-lite"/>
    </source>
</evidence>
<keyword evidence="3" id="KW-0812">Transmembrane</keyword>
<feature type="transmembrane region" description="Helical" evidence="3">
    <location>
        <begin position="165"/>
        <end position="189"/>
    </location>
</feature>
<keyword evidence="1" id="KW-0175">Coiled coil</keyword>
<evidence type="ECO:0000256" key="3">
    <source>
        <dbReference type="SAM" id="Phobius"/>
    </source>
</evidence>
<dbReference type="Proteomes" id="UP000552045">
    <property type="component" value="Unassembled WGS sequence"/>
</dbReference>
<keyword evidence="3" id="KW-1133">Transmembrane helix</keyword>
<dbReference type="EMBL" id="JACCBH010000001">
    <property type="protein sequence ID" value="NYD55033.1"/>
    <property type="molecule type" value="Genomic_DNA"/>
</dbReference>
<sequence>MMRRRWAIVAGLVGAFVAILGAGPVAATPPVTLSSGFVTDDADVLSAAQESSLNERLTTLSRQDGLDLYAVFVDDFTQPSDRQQWADKVAYDNGLGTTQYLLAVATEGRQYYISADSAGPISENRLDAIEQEIEPALRDGDWSGAVVKAADGFSSGGGAAGDSPWAGILTALLVLVIVGALIWLLVSFLRKRKGAPSGRRRKAEDLSGLSDEELTTRAGSALVHADDAITSSREDLGFATAQFGEEATAAFTEVVKGAEAKLSEAFSLKQKIDDEIPDTAEQHRAWRINIVKLCAEIDHSLESNVKAFDELRDLEKNAEEALTRVTEQRARTQEAVTAAPAALSELQQSYDAAALSTVTENPEHAASRLELADAHIAEAEKLLADGKRGEAAFAIRTAEEGVVQAQQLADAIGSLGKDLTASEQKAKALISDLEQDLAAAASMPATAELEEVTTATRALLSRARENLSGASRSPQVVLEALTAVNTRIDATMEGIRGAQERAARARQVLDHTMLQAQAQISAANDFIVTRRGTIGATARTRAAEATAEYGKAEALRTSDPEESLQHATRAIELAQQAIAAAQSDVSGFDTGFGGGGLGGGWGGGGGGNLGGDILGGILGGILAGGVGGSSSSSGWGGSAGSWRSSGGGRGFRPSSFGGGSRGRSGGGRF</sequence>
<dbReference type="AlphaFoldDB" id="A0A7Y9EW33"/>
<organism evidence="5 6">
    <name type="scientific">Microbacterium pseudoresistens</name>
    <dbReference type="NCBI Taxonomy" id="640634"/>
    <lineage>
        <taxon>Bacteria</taxon>
        <taxon>Bacillati</taxon>
        <taxon>Actinomycetota</taxon>
        <taxon>Actinomycetes</taxon>
        <taxon>Micrococcales</taxon>
        <taxon>Microbacteriaceae</taxon>
        <taxon>Microbacterium</taxon>
    </lineage>
</organism>
<feature type="coiled-coil region" evidence="1">
    <location>
        <begin position="304"/>
        <end position="335"/>
    </location>
</feature>
<evidence type="ECO:0000259" key="4">
    <source>
        <dbReference type="Pfam" id="PF04536"/>
    </source>
</evidence>
<proteinExistence type="predicted"/>
<evidence type="ECO:0000313" key="6">
    <source>
        <dbReference type="Proteomes" id="UP000552045"/>
    </source>
</evidence>
<dbReference type="InterPro" id="IPR007621">
    <property type="entry name" value="TPM_dom"/>
</dbReference>
<keyword evidence="6" id="KW-1185">Reference proteome</keyword>
<dbReference type="Pfam" id="PF04536">
    <property type="entry name" value="TPM_phosphatase"/>
    <property type="match status" value="1"/>
</dbReference>